<evidence type="ECO:0000259" key="3">
    <source>
        <dbReference type="PROSITE" id="PS50977"/>
    </source>
</evidence>
<dbReference type="InterPro" id="IPR001647">
    <property type="entry name" value="HTH_TetR"/>
</dbReference>
<keyword evidence="1 2" id="KW-0238">DNA-binding</keyword>
<name>A0AAW8YQB6_PEDAC</name>
<feature type="DNA-binding region" description="H-T-H motif" evidence="2">
    <location>
        <begin position="26"/>
        <end position="45"/>
    </location>
</feature>
<comment type="caution">
    <text evidence="4">The sequence shown here is derived from an EMBL/GenBank/DDBJ whole genome shotgun (WGS) entry which is preliminary data.</text>
</comment>
<dbReference type="InterPro" id="IPR050624">
    <property type="entry name" value="HTH-type_Tx_Regulator"/>
</dbReference>
<protein>
    <submittedName>
        <fullName evidence="4">TetR/AcrR family transcriptional regulator</fullName>
    </submittedName>
</protein>
<evidence type="ECO:0000256" key="2">
    <source>
        <dbReference type="PROSITE-ProRule" id="PRU00335"/>
    </source>
</evidence>
<dbReference type="PROSITE" id="PS50977">
    <property type="entry name" value="HTH_TETR_2"/>
    <property type="match status" value="1"/>
</dbReference>
<sequence length="179" mass="21083">MIKNTDEKIIDETIKFIRDNDYQQLSLRKISKKAGLTTGAFYKHFKNKDELFYKTSVKLSEQIFEEIDVNQEEAASEQLLQIAKKFCQLFQTKTKIMNFLFFNPSLIKIYQESSKEFPFLKISQNLAYQINTGPLDNEQFFNQIWAFIQGYALLIKNQVTTYDSQLIETTLKQFIGEKI</sequence>
<dbReference type="Gene3D" id="1.10.357.10">
    <property type="entry name" value="Tetracycline Repressor, domain 2"/>
    <property type="match status" value="1"/>
</dbReference>
<dbReference type="RefSeq" id="WP_004165341.1">
    <property type="nucleotide sequence ID" value="NZ_CP048019.1"/>
</dbReference>
<proteinExistence type="predicted"/>
<evidence type="ECO:0000256" key="1">
    <source>
        <dbReference type="ARBA" id="ARBA00023125"/>
    </source>
</evidence>
<feature type="domain" description="HTH tetR-type" evidence="3">
    <location>
        <begin position="3"/>
        <end position="63"/>
    </location>
</feature>
<dbReference type="InterPro" id="IPR009057">
    <property type="entry name" value="Homeodomain-like_sf"/>
</dbReference>
<dbReference type="PANTHER" id="PTHR43479">
    <property type="entry name" value="ACREF/ENVCD OPERON REPRESSOR-RELATED"/>
    <property type="match status" value="1"/>
</dbReference>
<organism evidence="4 5">
    <name type="scientific">Pediococcus acidilactici</name>
    <dbReference type="NCBI Taxonomy" id="1254"/>
    <lineage>
        <taxon>Bacteria</taxon>
        <taxon>Bacillati</taxon>
        <taxon>Bacillota</taxon>
        <taxon>Bacilli</taxon>
        <taxon>Lactobacillales</taxon>
        <taxon>Lactobacillaceae</taxon>
        <taxon>Pediococcus</taxon>
        <taxon>Pediococcus acidilactici group</taxon>
    </lineage>
</organism>
<accession>A0AAW8YQB6</accession>
<dbReference type="Proteomes" id="UP001280415">
    <property type="component" value="Unassembled WGS sequence"/>
</dbReference>
<dbReference type="AlphaFoldDB" id="A0AAW8YQB6"/>
<reference evidence="4" key="2">
    <citation type="submission" date="2023-10" db="EMBL/GenBank/DDBJ databases">
        <authorList>
            <person name="Khurajog B."/>
        </authorList>
    </citation>
    <scope>NUCLEOTIDE SEQUENCE</scope>
    <source>
        <strain evidence="4">BF14</strain>
    </source>
</reference>
<dbReference type="GO" id="GO:0003677">
    <property type="term" value="F:DNA binding"/>
    <property type="evidence" value="ECO:0007669"/>
    <property type="project" value="UniProtKB-UniRule"/>
</dbReference>
<dbReference type="PANTHER" id="PTHR43479:SF11">
    <property type="entry name" value="ACREF_ENVCD OPERON REPRESSOR-RELATED"/>
    <property type="match status" value="1"/>
</dbReference>
<evidence type="ECO:0000313" key="5">
    <source>
        <dbReference type="Proteomes" id="UP001280415"/>
    </source>
</evidence>
<dbReference type="Pfam" id="PF00440">
    <property type="entry name" value="TetR_N"/>
    <property type="match status" value="1"/>
</dbReference>
<dbReference type="EMBL" id="JAWJAX010000011">
    <property type="protein sequence ID" value="MDV2911926.1"/>
    <property type="molecule type" value="Genomic_DNA"/>
</dbReference>
<evidence type="ECO:0000313" key="4">
    <source>
        <dbReference type="EMBL" id="MDV2911926.1"/>
    </source>
</evidence>
<dbReference type="SUPFAM" id="SSF46689">
    <property type="entry name" value="Homeodomain-like"/>
    <property type="match status" value="1"/>
</dbReference>
<reference evidence="4" key="1">
    <citation type="journal article" date="2023" name="PeerJ">
        <title>Selection and evaluation of lactic acid bacteria from chicken feces in Thailand as potential probiotics.</title>
        <authorList>
            <person name="Khurajog B."/>
            <person name="Disastra Y."/>
            <person name="Lawwyne L.D."/>
            <person name="Sirichokchatchawan W."/>
            <person name="Niyomtham W."/>
            <person name="Yindee J."/>
            <person name="Hampson D.J."/>
            <person name="Prapasarakul N."/>
        </authorList>
    </citation>
    <scope>NUCLEOTIDE SEQUENCE</scope>
    <source>
        <strain evidence="4">BF14</strain>
    </source>
</reference>
<gene>
    <name evidence="4" type="ORF">R0H03_08625</name>
</gene>
<dbReference type="PRINTS" id="PR00455">
    <property type="entry name" value="HTHTETR"/>
</dbReference>